<dbReference type="EMBL" id="GEBF01000005">
    <property type="protein sequence ID" value="JAO03628.1"/>
    <property type="molecule type" value="Transcribed_RNA"/>
</dbReference>
<feature type="domain" description="B box-type" evidence="26">
    <location>
        <begin position="417"/>
        <end position="459"/>
    </location>
</feature>
<keyword evidence="15" id="KW-0395">Inflammatory response</keyword>
<dbReference type="Pfam" id="PF02758">
    <property type="entry name" value="PYRIN"/>
    <property type="match status" value="1"/>
</dbReference>
<dbReference type="GO" id="GO:0050728">
    <property type="term" value="P:negative regulation of inflammatory response"/>
    <property type="evidence" value="ECO:0007669"/>
    <property type="project" value="Ensembl"/>
</dbReference>
<dbReference type="GO" id="GO:0003779">
    <property type="term" value="F:actin binding"/>
    <property type="evidence" value="ECO:0007669"/>
    <property type="project" value="UniProtKB-KW"/>
</dbReference>
<evidence type="ECO:0000256" key="11">
    <source>
        <dbReference type="ARBA" id="ARBA00022771"/>
    </source>
</evidence>
<dbReference type="InterPro" id="IPR000315">
    <property type="entry name" value="Znf_B-box"/>
</dbReference>
<dbReference type="GO" id="GO:0031410">
    <property type="term" value="C:cytoplasmic vesicle"/>
    <property type="evidence" value="ECO:0007669"/>
    <property type="project" value="UniProtKB-KW"/>
</dbReference>
<evidence type="ECO:0000256" key="8">
    <source>
        <dbReference type="ARBA" id="ARBA00022588"/>
    </source>
</evidence>
<dbReference type="GO" id="GO:0005886">
    <property type="term" value="C:plasma membrane"/>
    <property type="evidence" value="ECO:0007669"/>
    <property type="project" value="Ensembl"/>
</dbReference>
<keyword evidence="10" id="KW-0479">Metal-binding</keyword>
<dbReference type="PRINTS" id="PR01407">
    <property type="entry name" value="BUTYPHLNCDUF"/>
</dbReference>
<evidence type="ECO:0000256" key="19">
    <source>
        <dbReference type="ARBA" id="ARBA00023273"/>
    </source>
</evidence>
<evidence type="ECO:0000259" key="28">
    <source>
        <dbReference type="PROSITE" id="PS50824"/>
    </source>
</evidence>
<dbReference type="InterPro" id="IPR013320">
    <property type="entry name" value="ConA-like_dom_sf"/>
</dbReference>
<keyword evidence="9" id="KW-0493">Microtubule</keyword>
<dbReference type="InterPro" id="IPR006574">
    <property type="entry name" value="PRY"/>
</dbReference>
<evidence type="ECO:0000256" key="10">
    <source>
        <dbReference type="ARBA" id="ARBA00022723"/>
    </source>
</evidence>
<dbReference type="GO" id="GO:0010508">
    <property type="term" value="P:positive regulation of autophagy"/>
    <property type="evidence" value="ECO:0007669"/>
    <property type="project" value="Ensembl"/>
</dbReference>
<evidence type="ECO:0000256" key="15">
    <source>
        <dbReference type="ARBA" id="ARBA00023198"/>
    </source>
</evidence>
<comment type="subunit">
    <text evidence="21">Homotrimer. Interacts (via the B box-type zinc finger) with PSTPIP1. Interacts (via the B30.2/SPRY domain) with several components of the inflammasome complex, including CASP1 p20 and p10 subunits, CASP5, PYCARD, NLRP1, NLRP2 and NLRP3, as well as with unprocessed IL1B; this interaction may lead to autophagic degradation of these proteins. Component of the AIM2 PANoptosome complex, a multiprotein complex that drives inflammatory cell death (PANoptosis). Interacts with NFKBIA and RELA. Interacts weakly with VASP and ACTR3. Interacts with active ULK1 (phosphorylated on 'Ser-317') and BECN1 simultaneously. Also interacts with ATG16L1 (via WD repeats), and with ATG8 family members, including GABARAP, GABARAPL1 and, to a lesser extent, GABARAPL2, MAP1LC3A/LC3A and MAP1LC3C/LC3C. Interacts with TRIM21. Interacts with YWHAB, YWHAE, YWHAG, YWHAH, YWHAQ and YWHAZ; the interaction is required for the down-regulation of pyrin pro-inflammatory activity.</text>
</comment>
<dbReference type="GO" id="GO:0005875">
    <property type="term" value="C:microtubule associated complex"/>
    <property type="evidence" value="ECO:0007669"/>
    <property type="project" value="Ensembl"/>
</dbReference>
<dbReference type="GO" id="GO:0005634">
    <property type="term" value="C:nucleus"/>
    <property type="evidence" value="ECO:0007669"/>
    <property type="project" value="UniProtKB-SubCell"/>
</dbReference>
<evidence type="ECO:0000256" key="18">
    <source>
        <dbReference type="ARBA" id="ARBA00023242"/>
    </source>
</evidence>
<dbReference type="GO" id="GO:0034341">
    <property type="term" value="P:response to type II interferon"/>
    <property type="evidence" value="ECO:0007669"/>
    <property type="project" value="Ensembl"/>
</dbReference>
<dbReference type="CDD" id="cd08321">
    <property type="entry name" value="Pyrin_ASC-like"/>
    <property type="match status" value="1"/>
</dbReference>
<evidence type="ECO:0000256" key="20">
    <source>
        <dbReference type="ARBA" id="ARBA00023329"/>
    </source>
</evidence>
<dbReference type="GO" id="GO:0061702">
    <property type="term" value="C:canonical inflammasome complex"/>
    <property type="evidence" value="ECO:0007669"/>
    <property type="project" value="Ensembl"/>
</dbReference>
<dbReference type="GO" id="GO:0030027">
    <property type="term" value="C:lamellipodium"/>
    <property type="evidence" value="ECO:0007669"/>
    <property type="project" value="UniProtKB-SubCell"/>
</dbReference>
<dbReference type="PROSITE" id="PS50188">
    <property type="entry name" value="B302_SPRY"/>
    <property type="match status" value="1"/>
</dbReference>
<dbReference type="PROSITE" id="PS50119">
    <property type="entry name" value="ZF_BBOX"/>
    <property type="match status" value="1"/>
</dbReference>
<dbReference type="Gene3D" id="2.60.120.920">
    <property type="match status" value="1"/>
</dbReference>
<dbReference type="GO" id="GO:0042802">
    <property type="term" value="F:identical protein binding"/>
    <property type="evidence" value="ECO:0007669"/>
    <property type="project" value="Ensembl"/>
</dbReference>
<evidence type="ECO:0000256" key="2">
    <source>
        <dbReference type="ARBA" id="ARBA00004245"/>
    </source>
</evidence>
<evidence type="ECO:0000259" key="27">
    <source>
        <dbReference type="PROSITE" id="PS50188"/>
    </source>
</evidence>
<dbReference type="SUPFAM" id="SSF57845">
    <property type="entry name" value="B-box zinc-binding domain"/>
    <property type="match status" value="1"/>
</dbReference>
<dbReference type="SUPFAM" id="SSF47986">
    <property type="entry name" value="DEATH domain"/>
    <property type="match status" value="1"/>
</dbReference>
<dbReference type="SMART" id="SM01289">
    <property type="entry name" value="PYRIN"/>
    <property type="match status" value="1"/>
</dbReference>
<dbReference type="GO" id="GO:0005776">
    <property type="term" value="C:autophagosome"/>
    <property type="evidence" value="ECO:0007669"/>
    <property type="project" value="UniProtKB-SubCell"/>
</dbReference>
<dbReference type="SMR" id="A0A0P6JGA7"/>
<keyword evidence="12" id="KW-0862">Zinc</keyword>
<dbReference type="SUPFAM" id="SSF49899">
    <property type="entry name" value="Concanavalin A-like lectins/glucanases"/>
    <property type="match status" value="1"/>
</dbReference>
<dbReference type="Pfam" id="PF13765">
    <property type="entry name" value="PRY"/>
    <property type="match status" value="1"/>
</dbReference>
<evidence type="ECO:0000256" key="4">
    <source>
        <dbReference type="ARBA" id="ARBA00004466"/>
    </source>
</evidence>
<evidence type="ECO:0000256" key="9">
    <source>
        <dbReference type="ARBA" id="ARBA00022701"/>
    </source>
</evidence>
<accession>A0A0P6JGA7</accession>
<dbReference type="SMART" id="SM00449">
    <property type="entry name" value="SPRY"/>
    <property type="match status" value="1"/>
</dbReference>
<dbReference type="Pfam" id="PF00643">
    <property type="entry name" value="zf-B_box"/>
    <property type="match status" value="1"/>
</dbReference>
<evidence type="ECO:0000256" key="5">
    <source>
        <dbReference type="ARBA" id="ARBA00004510"/>
    </source>
</evidence>
<comment type="subcellular location">
    <subcellularLocation>
        <location evidence="5">Cell projection</location>
        <location evidence="5">Lamellipodium</location>
    </subcellularLocation>
    <subcellularLocation>
        <location evidence="4">Cell projection</location>
        <location evidence="4">Ruffle</location>
    </subcellularLocation>
    <subcellularLocation>
        <location evidence="2">Cytoplasm</location>
        <location evidence="2">Cytoskeleton</location>
    </subcellularLocation>
    <subcellularLocation>
        <location evidence="3">Cytoplasmic vesicle</location>
        <location evidence="3">Autophagosome</location>
    </subcellularLocation>
    <subcellularLocation>
        <location evidence="1">Nucleus</location>
    </subcellularLocation>
</comment>
<evidence type="ECO:0000256" key="17">
    <source>
        <dbReference type="ARBA" id="ARBA00023212"/>
    </source>
</evidence>
<dbReference type="PROSITE" id="PS50824">
    <property type="entry name" value="DAPIN"/>
    <property type="match status" value="1"/>
</dbReference>
<dbReference type="CDD" id="cd15813">
    <property type="entry name" value="SPRY_PRY_TRIM20"/>
    <property type="match status" value="1"/>
</dbReference>
<sequence length="828" mass="92153">MAKTLSDHLLNTLEELVPYDFEKFKFKLQNTSLEKEHTRIPRGHLQMARPVRLATLLITHYGEEYAVRLTLQVLRSINQRLLAEELHRATGQELGTQESCIDILATYSGENKPKSLKVPDGPAGDEHRQSGNGAASLMSSQTEAVKGPQKKSQGKRRDPKGPEGLDLQGKLWARSAALPTRRSPVPTQSQPGNKENGVSTQLRRNASSAGRLQGLCTGALGRRESKKSEVYLPSGKKRPKSLELSSEKEGPPNPETLLTSLEEMRNGNADSAATSRVGAAVTLENGSRNPEYSMVMEEGISRITLSRASLAREEKSTASFEEEGTGYPDTLGKMTGGLFHKSSNPEVLSFSGRLQEEAACSLGHTQEGDQLGGTCVHGSCSGPVASGDSQVSGNSLPNCPQCQAFLARKSSGGVSPQALLQCQRHMKQELLLFCEDHGELICLICRLSQEHQGHRVRPIEEAALDYKEQIQKQLEHLKELRKSGEEQRSQGHMKTARFLKQTETQKQRVQCQLEQLHRFLEQQEQLFLTWLEELGQTIGRVQETYGTRVSQDIALFDELIGKLEAKQRQSEWELMQDIGVTLHRAKMVTVPEPWATPPEVKEKIHLLYQKSEFVEKSIKYFSDTLRSEMEMFNVQELTGAQEHAVEVFLDPATAHPNLVFSDDMKSVRLGGQWDRLPDNPERFDSCIFTLGSPRFFSGCHYWEVEVGNKTAWVLGVCHASTSRKGSVTLTPENGYWVVMMMKPNEYQASTIPPTHLRMSEPPKRVGIFLDWKTGHISFYNVTVRSHIYTFTSFSSSGPLQPIFSPGTHDGGKNIGPLTICAVDGQGPH</sequence>
<dbReference type="SMART" id="SM00589">
    <property type="entry name" value="PRY"/>
    <property type="match status" value="1"/>
</dbReference>
<dbReference type="InterPro" id="IPR001870">
    <property type="entry name" value="B30.2/SPRY"/>
</dbReference>
<proteinExistence type="predicted"/>
<feature type="region of interest" description="Disordered" evidence="25">
    <location>
        <begin position="111"/>
        <end position="257"/>
    </location>
</feature>
<protein>
    <recommendedName>
        <fullName evidence="22">Pyrin</fullName>
    </recommendedName>
</protein>
<name>A0A0P6JGA7_HETGA</name>
<dbReference type="GO" id="GO:1900226">
    <property type="term" value="P:negative regulation of NLRP3 inflammasome complex assembly"/>
    <property type="evidence" value="ECO:0007669"/>
    <property type="project" value="Ensembl"/>
</dbReference>
<dbReference type="SMART" id="SM00336">
    <property type="entry name" value="BBOX"/>
    <property type="match status" value="1"/>
</dbReference>
<dbReference type="GO" id="GO:0001726">
    <property type="term" value="C:ruffle"/>
    <property type="evidence" value="ECO:0007669"/>
    <property type="project" value="UniProtKB-SubCell"/>
</dbReference>
<dbReference type="GO" id="GO:0032695">
    <property type="term" value="P:negative regulation of interleukin-12 production"/>
    <property type="evidence" value="ECO:0007669"/>
    <property type="project" value="Ensembl"/>
</dbReference>
<keyword evidence="19" id="KW-0966">Cell projection</keyword>
<keyword evidence="13" id="KW-0391">Immunity</keyword>
<evidence type="ECO:0000256" key="3">
    <source>
        <dbReference type="ARBA" id="ARBA00004419"/>
    </source>
</evidence>
<feature type="compositionally biased region" description="Polar residues" evidence="25">
    <location>
        <begin position="185"/>
        <end position="210"/>
    </location>
</feature>
<evidence type="ECO:0000256" key="13">
    <source>
        <dbReference type="ARBA" id="ARBA00022859"/>
    </source>
</evidence>
<dbReference type="InterPro" id="IPR043136">
    <property type="entry name" value="B30.2/SPRY_sf"/>
</dbReference>
<evidence type="ECO:0000256" key="1">
    <source>
        <dbReference type="ARBA" id="ARBA00004123"/>
    </source>
</evidence>
<keyword evidence="18" id="KW-0539">Nucleus</keyword>
<evidence type="ECO:0000313" key="29">
    <source>
        <dbReference type="EMBL" id="JAO03628.1"/>
    </source>
</evidence>
<keyword evidence="8" id="KW-0399">Innate immunity</keyword>
<dbReference type="Pfam" id="PF00622">
    <property type="entry name" value="SPRY"/>
    <property type="match status" value="1"/>
</dbReference>
<keyword evidence="6" id="KW-0963">Cytoplasm</keyword>
<dbReference type="GO" id="GO:0032691">
    <property type="term" value="P:negative regulation of interleukin-1 beta production"/>
    <property type="evidence" value="ECO:0007669"/>
    <property type="project" value="Ensembl"/>
</dbReference>
<feature type="coiled-coil region" evidence="24">
    <location>
        <begin position="463"/>
        <end position="526"/>
    </location>
</feature>
<dbReference type="InterPro" id="IPR050143">
    <property type="entry name" value="TRIM/RBCC"/>
</dbReference>
<dbReference type="Gene3D" id="1.10.533.10">
    <property type="entry name" value="Death Domain, Fas"/>
    <property type="match status" value="1"/>
</dbReference>
<evidence type="ECO:0000256" key="21">
    <source>
        <dbReference type="ARBA" id="ARBA00066012"/>
    </source>
</evidence>
<evidence type="ECO:0000256" key="23">
    <source>
        <dbReference type="PROSITE-ProRule" id="PRU00024"/>
    </source>
</evidence>
<dbReference type="GO" id="GO:0005874">
    <property type="term" value="C:microtubule"/>
    <property type="evidence" value="ECO:0007669"/>
    <property type="project" value="UniProtKB-KW"/>
</dbReference>
<evidence type="ECO:0000256" key="12">
    <source>
        <dbReference type="ARBA" id="ARBA00022833"/>
    </source>
</evidence>
<reference evidence="29" key="1">
    <citation type="submission" date="2015-10" db="EMBL/GenBank/DDBJ databases">
        <title>FRAMA: From RNA-seq data to annotated mRNA assemblies.</title>
        <authorList>
            <person name="Bens M."/>
            <person name="Sahm A."/>
            <person name="Jahn N."/>
            <person name="Morhart M."/>
            <person name="Holtze S."/>
            <person name="Hildebrandt T.B."/>
            <person name="Platzer M."/>
            <person name="Szafranski K."/>
        </authorList>
    </citation>
    <scope>NUCLEOTIDE SEQUENCE</scope>
    <source>
        <tissue evidence="29">Testis</tissue>
    </source>
</reference>
<evidence type="ECO:0000259" key="26">
    <source>
        <dbReference type="PROSITE" id="PS50119"/>
    </source>
</evidence>
<gene>
    <name evidence="29" type="primary">MEFV</name>
</gene>
<dbReference type="InterPro" id="IPR003879">
    <property type="entry name" value="Butyrophylin_SPRY"/>
</dbReference>
<dbReference type="GO" id="GO:1900016">
    <property type="term" value="P:negative regulation of cytokine production involved in inflammatory response"/>
    <property type="evidence" value="ECO:0007669"/>
    <property type="project" value="Ensembl"/>
</dbReference>
<evidence type="ECO:0000256" key="25">
    <source>
        <dbReference type="SAM" id="MobiDB-lite"/>
    </source>
</evidence>
<feature type="domain" description="B30.2/SPRY" evidence="27">
    <location>
        <begin position="627"/>
        <end position="819"/>
    </location>
</feature>
<feature type="compositionally biased region" description="Polar residues" evidence="25">
    <location>
        <begin position="130"/>
        <end position="143"/>
    </location>
</feature>
<dbReference type="PANTHER" id="PTHR24103">
    <property type="entry name" value="E3 UBIQUITIN-PROTEIN LIGASE TRIM"/>
    <property type="match status" value="1"/>
</dbReference>
<dbReference type="InterPro" id="IPR003877">
    <property type="entry name" value="SPRY_dom"/>
</dbReference>
<dbReference type="InterPro" id="IPR011029">
    <property type="entry name" value="DEATH-like_dom_sf"/>
</dbReference>
<evidence type="ECO:0000256" key="7">
    <source>
        <dbReference type="ARBA" id="ARBA00022553"/>
    </source>
</evidence>
<dbReference type="GO" id="GO:0071641">
    <property type="term" value="P:negative regulation of macrophage inflammatory protein 1 alpha production"/>
    <property type="evidence" value="ECO:0007669"/>
    <property type="project" value="Ensembl"/>
</dbReference>
<keyword evidence="7" id="KW-0597">Phosphoprotein</keyword>
<dbReference type="FunFam" id="1.10.533.10:FF:000048">
    <property type="entry name" value="MEFV, pyrin innate immunity regulator"/>
    <property type="match status" value="1"/>
</dbReference>
<dbReference type="GO" id="GO:0006954">
    <property type="term" value="P:inflammatory response"/>
    <property type="evidence" value="ECO:0007669"/>
    <property type="project" value="UniProtKB-KW"/>
</dbReference>
<dbReference type="AlphaFoldDB" id="A0A0P6JGA7"/>
<dbReference type="GO" id="GO:0008270">
    <property type="term" value="F:zinc ion binding"/>
    <property type="evidence" value="ECO:0007669"/>
    <property type="project" value="UniProtKB-KW"/>
</dbReference>
<dbReference type="GO" id="GO:0032731">
    <property type="term" value="P:positive regulation of interleukin-1 beta production"/>
    <property type="evidence" value="ECO:0007669"/>
    <property type="project" value="Ensembl"/>
</dbReference>
<evidence type="ECO:0000256" key="16">
    <source>
        <dbReference type="ARBA" id="ARBA00023203"/>
    </source>
</evidence>
<evidence type="ECO:0000256" key="6">
    <source>
        <dbReference type="ARBA" id="ARBA00022490"/>
    </source>
</evidence>
<keyword evidence="11 23" id="KW-0863">Zinc-finger</keyword>
<dbReference type="GO" id="GO:1904270">
    <property type="term" value="P:pyroptosome complex assembly"/>
    <property type="evidence" value="ECO:0007669"/>
    <property type="project" value="Ensembl"/>
</dbReference>
<dbReference type="FunFam" id="2.60.120.920:FF:000004">
    <property type="entry name" value="Butyrophilin subfamily 1 member A1"/>
    <property type="match status" value="1"/>
</dbReference>
<feature type="domain" description="Pyrin" evidence="28">
    <location>
        <begin position="1"/>
        <end position="92"/>
    </location>
</feature>
<dbReference type="InterPro" id="IPR004020">
    <property type="entry name" value="DAPIN"/>
</dbReference>
<keyword evidence="16" id="KW-0009">Actin-binding</keyword>
<evidence type="ECO:0000256" key="22">
    <source>
        <dbReference type="ARBA" id="ARBA00071077"/>
    </source>
</evidence>
<evidence type="ECO:0000256" key="14">
    <source>
        <dbReference type="ARBA" id="ARBA00023054"/>
    </source>
</evidence>
<evidence type="ECO:0000256" key="24">
    <source>
        <dbReference type="SAM" id="Coils"/>
    </source>
</evidence>
<keyword evidence="14 24" id="KW-0175">Coiled coil</keyword>
<keyword evidence="20" id="KW-0968">Cytoplasmic vesicle</keyword>
<keyword evidence="17" id="KW-0206">Cytoskeleton</keyword>
<dbReference type="Gene3D" id="3.30.160.60">
    <property type="entry name" value="Classic Zinc Finger"/>
    <property type="match status" value="1"/>
</dbReference>
<organism evidence="29">
    <name type="scientific">Heterocephalus glaber</name>
    <name type="common">Naked mole rat</name>
    <dbReference type="NCBI Taxonomy" id="10181"/>
    <lineage>
        <taxon>Eukaryota</taxon>
        <taxon>Metazoa</taxon>
        <taxon>Chordata</taxon>
        <taxon>Craniata</taxon>
        <taxon>Vertebrata</taxon>
        <taxon>Euteleostomi</taxon>
        <taxon>Mammalia</taxon>
        <taxon>Eutheria</taxon>
        <taxon>Euarchontoglires</taxon>
        <taxon>Glires</taxon>
        <taxon>Rodentia</taxon>
        <taxon>Hystricomorpha</taxon>
        <taxon>Bathyergidae</taxon>
        <taxon>Heterocephalus</taxon>
    </lineage>
</organism>